<dbReference type="Pfam" id="PF00484">
    <property type="entry name" value="Pro_CA"/>
    <property type="match status" value="1"/>
</dbReference>
<dbReference type="InterPro" id="IPR015892">
    <property type="entry name" value="Carbonic_anhydrase_CS"/>
</dbReference>
<protein>
    <recommendedName>
        <fullName evidence="2 8">Carbonic anhydrase</fullName>
        <ecNumber evidence="2 8">4.2.1.1</ecNumber>
    </recommendedName>
    <alternativeName>
        <fullName evidence="8">Carbonate dehydratase</fullName>
    </alternativeName>
</protein>
<evidence type="ECO:0000256" key="7">
    <source>
        <dbReference type="PIRSR" id="PIRSR601765-1"/>
    </source>
</evidence>
<proteinExistence type="inferred from homology"/>
<dbReference type="GO" id="GO:0004089">
    <property type="term" value="F:carbonate dehydratase activity"/>
    <property type="evidence" value="ECO:0007669"/>
    <property type="project" value="UniProtKB-UniRule"/>
</dbReference>
<dbReference type="PANTHER" id="PTHR11002:SF79">
    <property type="entry name" value="CARBONIC ANHYDRASE 2"/>
    <property type="match status" value="1"/>
</dbReference>
<feature type="binding site" evidence="7">
    <location>
        <position position="126"/>
    </location>
    <ligand>
        <name>Zn(2+)</name>
        <dbReference type="ChEBI" id="CHEBI:29105"/>
    </ligand>
</feature>
<evidence type="ECO:0000256" key="5">
    <source>
        <dbReference type="ARBA" id="ARBA00024993"/>
    </source>
</evidence>
<dbReference type="SUPFAM" id="SSF53056">
    <property type="entry name" value="beta-carbonic anhydrase, cab"/>
    <property type="match status" value="1"/>
</dbReference>
<dbReference type="GO" id="GO:0015976">
    <property type="term" value="P:carbon utilization"/>
    <property type="evidence" value="ECO:0007669"/>
    <property type="project" value="InterPro"/>
</dbReference>
<feature type="binding site" evidence="7">
    <location>
        <position position="75"/>
    </location>
    <ligand>
        <name>Zn(2+)</name>
        <dbReference type="ChEBI" id="CHEBI:29105"/>
    </ligand>
</feature>
<dbReference type="InterPro" id="IPR001765">
    <property type="entry name" value="Carbonic_anhydrase"/>
</dbReference>
<keyword evidence="7" id="KW-0479">Metal-binding</keyword>
<comment type="similarity">
    <text evidence="1 8">Belongs to the beta-class carbonic anhydrase family.</text>
</comment>
<reference evidence="9" key="2">
    <citation type="submission" date="2020-09" db="EMBL/GenBank/DDBJ databases">
        <authorList>
            <person name="Sun Q."/>
            <person name="Ohkuma M."/>
        </authorList>
    </citation>
    <scope>NUCLEOTIDE SEQUENCE</scope>
    <source>
        <strain evidence="9">JCM 3313</strain>
    </source>
</reference>
<keyword evidence="3 7" id="KW-0862">Zinc</keyword>
<evidence type="ECO:0000256" key="4">
    <source>
        <dbReference type="ARBA" id="ARBA00023239"/>
    </source>
</evidence>
<dbReference type="GO" id="GO:0008270">
    <property type="term" value="F:zinc ion binding"/>
    <property type="evidence" value="ECO:0007669"/>
    <property type="project" value="UniProtKB-UniRule"/>
</dbReference>
<name>A0A918ANC4_9PSEU</name>
<comment type="catalytic activity">
    <reaction evidence="6 8">
        <text>hydrogencarbonate + H(+) = CO2 + H2O</text>
        <dbReference type="Rhea" id="RHEA:10748"/>
        <dbReference type="ChEBI" id="CHEBI:15377"/>
        <dbReference type="ChEBI" id="CHEBI:15378"/>
        <dbReference type="ChEBI" id="CHEBI:16526"/>
        <dbReference type="ChEBI" id="CHEBI:17544"/>
        <dbReference type="EC" id="4.2.1.1"/>
    </reaction>
</comment>
<dbReference type="EC" id="4.2.1.1" evidence="2 8"/>
<evidence type="ECO:0000256" key="8">
    <source>
        <dbReference type="RuleBase" id="RU003956"/>
    </source>
</evidence>
<accession>A0A918ANC4</accession>
<organism evidence="9 10">
    <name type="scientific">Saccharothrix coeruleofusca</name>
    <dbReference type="NCBI Taxonomy" id="33919"/>
    <lineage>
        <taxon>Bacteria</taxon>
        <taxon>Bacillati</taxon>
        <taxon>Actinomycetota</taxon>
        <taxon>Actinomycetes</taxon>
        <taxon>Pseudonocardiales</taxon>
        <taxon>Pseudonocardiaceae</taxon>
        <taxon>Saccharothrix</taxon>
    </lineage>
</organism>
<evidence type="ECO:0000256" key="3">
    <source>
        <dbReference type="ARBA" id="ARBA00022833"/>
    </source>
</evidence>
<keyword evidence="4 8" id="KW-0456">Lyase</keyword>
<dbReference type="PROSITE" id="PS00705">
    <property type="entry name" value="PROK_CO2_ANHYDRASE_2"/>
    <property type="match status" value="1"/>
</dbReference>
<feature type="binding site" evidence="7">
    <location>
        <position position="129"/>
    </location>
    <ligand>
        <name>Zn(2+)</name>
        <dbReference type="ChEBI" id="CHEBI:29105"/>
    </ligand>
</feature>
<comment type="caution">
    <text evidence="9">The sequence shown here is derived from an EMBL/GenBank/DDBJ whole genome shotgun (WGS) entry which is preliminary data.</text>
</comment>
<comment type="function">
    <text evidence="8">Reversible hydration of carbon dioxide.</text>
</comment>
<dbReference type="AlphaFoldDB" id="A0A918ANC4"/>
<dbReference type="EMBL" id="BMRG01000004">
    <property type="protein sequence ID" value="GGP53146.1"/>
    <property type="molecule type" value="Genomic_DNA"/>
</dbReference>
<evidence type="ECO:0000256" key="6">
    <source>
        <dbReference type="ARBA" id="ARBA00048348"/>
    </source>
</evidence>
<evidence type="ECO:0000313" key="10">
    <source>
        <dbReference type="Proteomes" id="UP000639606"/>
    </source>
</evidence>
<dbReference type="PROSITE" id="PS00704">
    <property type="entry name" value="PROK_CO2_ANHYDRASE_1"/>
    <property type="match status" value="1"/>
</dbReference>
<dbReference type="Proteomes" id="UP000639606">
    <property type="component" value="Unassembled WGS sequence"/>
</dbReference>
<comment type="function">
    <text evidence="5">Catalyzes the reversible hydration of carbon dioxide to form bicarbonate.</text>
</comment>
<evidence type="ECO:0000256" key="1">
    <source>
        <dbReference type="ARBA" id="ARBA00006217"/>
    </source>
</evidence>
<evidence type="ECO:0000256" key="2">
    <source>
        <dbReference type="ARBA" id="ARBA00012925"/>
    </source>
</evidence>
<reference evidence="9" key="1">
    <citation type="journal article" date="2014" name="Int. J. Syst. Evol. Microbiol.">
        <title>Complete genome sequence of Corynebacterium casei LMG S-19264T (=DSM 44701T), isolated from a smear-ripened cheese.</title>
        <authorList>
            <consortium name="US DOE Joint Genome Institute (JGI-PGF)"/>
            <person name="Walter F."/>
            <person name="Albersmeier A."/>
            <person name="Kalinowski J."/>
            <person name="Ruckert C."/>
        </authorList>
    </citation>
    <scope>NUCLEOTIDE SEQUENCE</scope>
    <source>
        <strain evidence="9">JCM 3313</strain>
    </source>
</reference>
<evidence type="ECO:0000313" key="9">
    <source>
        <dbReference type="EMBL" id="GGP53146.1"/>
    </source>
</evidence>
<dbReference type="CDD" id="cd03378">
    <property type="entry name" value="beta_CA_cladeC"/>
    <property type="match status" value="1"/>
</dbReference>
<sequence length="222" mass="23178">MFGITAGTAATVVAGAAPATARQGRRDAEGSWRKLAEGNARFVGGHQRHPHESLRWRESLAGGQHPFAAVLGCADSRVPPELVFDHGLGDLFTVRAAGEVVDEAVLGSVEYAVEHLEVPLVVVLGHANCGAVSAAVDVVRGRGEVTGGISSLVRAIEPAVLGTPADPDDAVFLARCVDNQAKRAVRLLLERSATLRAAVAEHGVRVVAASYELTTGRVTRLT</sequence>
<comment type="cofactor">
    <cofactor evidence="7">
        <name>Zn(2+)</name>
        <dbReference type="ChEBI" id="CHEBI:29105"/>
    </cofactor>
    <text evidence="7">Binds 1 zinc ion per subunit.</text>
</comment>
<dbReference type="InterPro" id="IPR036874">
    <property type="entry name" value="Carbonic_anhydrase_sf"/>
</dbReference>
<dbReference type="Gene3D" id="3.40.1050.10">
    <property type="entry name" value="Carbonic anhydrase"/>
    <property type="match status" value="1"/>
</dbReference>
<gene>
    <name evidence="9" type="ORF">GCM10010185_26590</name>
</gene>
<keyword evidence="10" id="KW-1185">Reference proteome</keyword>
<feature type="binding site" evidence="7">
    <location>
        <position position="73"/>
    </location>
    <ligand>
        <name>Zn(2+)</name>
        <dbReference type="ChEBI" id="CHEBI:29105"/>
    </ligand>
</feature>
<dbReference type="PANTHER" id="PTHR11002">
    <property type="entry name" value="CARBONIC ANHYDRASE"/>
    <property type="match status" value="1"/>
</dbReference>
<dbReference type="SMART" id="SM00947">
    <property type="entry name" value="Pro_CA"/>
    <property type="match status" value="1"/>
</dbReference>